<evidence type="ECO:0000256" key="22">
    <source>
        <dbReference type="PIRSR" id="PIRSR037913-1"/>
    </source>
</evidence>
<keyword evidence="9" id="KW-0678">Repressor</keyword>
<evidence type="ECO:0000256" key="5">
    <source>
        <dbReference type="ARBA" id="ARBA00006457"/>
    </source>
</evidence>
<feature type="binding site" evidence="23">
    <location>
        <position position="298"/>
    </location>
    <ligand>
        <name>substrate</name>
    </ligand>
</feature>
<evidence type="ECO:0000256" key="23">
    <source>
        <dbReference type="PIRSR" id="PIRSR037913-2"/>
    </source>
</evidence>
<dbReference type="GO" id="GO:0005737">
    <property type="term" value="C:cytoplasm"/>
    <property type="evidence" value="ECO:0007669"/>
    <property type="project" value="UniProtKB-SubCell"/>
</dbReference>
<evidence type="ECO:0000256" key="9">
    <source>
        <dbReference type="ARBA" id="ARBA00022491"/>
    </source>
</evidence>
<gene>
    <name evidence="26" type="ORF">BINO364_LOCUS892</name>
</gene>
<organism evidence="26 27">
    <name type="scientific">Brenthis ino</name>
    <name type="common">lesser marbled fritillary</name>
    <dbReference type="NCBI Taxonomy" id="405034"/>
    <lineage>
        <taxon>Eukaryota</taxon>
        <taxon>Metazoa</taxon>
        <taxon>Ecdysozoa</taxon>
        <taxon>Arthropoda</taxon>
        <taxon>Hexapoda</taxon>
        <taxon>Insecta</taxon>
        <taxon>Pterygota</taxon>
        <taxon>Neoptera</taxon>
        <taxon>Endopterygota</taxon>
        <taxon>Lepidoptera</taxon>
        <taxon>Glossata</taxon>
        <taxon>Ditrysia</taxon>
        <taxon>Papilionoidea</taxon>
        <taxon>Nymphalidae</taxon>
        <taxon>Heliconiinae</taxon>
        <taxon>Argynnini</taxon>
        <taxon>Brenthis</taxon>
    </lineage>
</organism>
<dbReference type="InterPro" id="IPR003084">
    <property type="entry name" value="HDAC_I/II"/>
</dbReference>
<name>A0A8J9XZV7_9NEOP</name>
<protein>
    <recommendedName>
        <fullName evidence="16">Histone deacetylase 8</fullName>
        <ecNumber evidence="6">3.5.1.98</ecNumber>
    </recommendedName>
    <alternativeName>
        <fullName evidence="17">Protein deacetylase HDAC8</fullName>
    </alternativeName>
    <alternativeName>
        <fullName evidence="18">Protein decrotonylase HDAC8</fullName>
    </alternativeName>
</protein>
<evidence type="ECO:0000256" key="10">
    <source>
        <dbReference type="ARBA" id="ARBA00022723"/>
    </source>
</evidence>
<dbReference type="Gene3D" id="3.40.800.20">
    <property type="entry name" value="Histone deacetylase domain"/>
    <property type="match status" value="1"/>
</dbReference>
<evidence type="ECO:0000259" key="25">
    <source>
        <dbReference type="Pfam" id="PF00850"/>
    </source>
</evidence>
<keyword evidence="12" id="KW-0156">Chromatin regulator</keyword>
<dbReference type="EMBL" id="OV170221">
    <property type="protein sequence ID" value="CAH0713769.1"/>
    <property type="molecule type" value="Genomic_DNA"/>
</dbReference>
<dbReference type="InterPro" id="IPR000286">
    <property type="entry name" value="HDACs"/>
</dbReference>
<keyword evidence="11" id="KW-0378">Hydrolase</keyword>
<dbReference type="InterPro" id="IPR037138">
    <property type="entry name" value="His_deacetylse_dom_sf"/>
</dbReference>
<comment type="similarity">
    <text evidence="5">Belongs to the histone deacetylase family. HD type 1 subfamily.</text>
</comment>
<proteinExistence type="inferred from homology"/>
<feature type="binding site" evidence="24">
    <location>
        <position position="259"/>
    </location>
    <ligand>
        <name>a divalent metal cation</name>
        <dbReference type="ChEBI" id="CHEBI:60240"/>
    </ligand>
</feature>
<evidence type="ECO:0000256" key="11">
    <source>
        <dbReference type="ARBA" id="ARBA00022801"/>
    </source>
</evidence>
<dbReference type="GO" id="GO:0046872">
    <property type="term" value="F:metal ion binding"/>
    <property type="evidence" value="ECO:0007669"/>
    <property type="project" value="UniProtKB-KW"/>
</dbReference>
<dbReference type="InterPro" id="IPR023801">
    <property type="entry name" value="His_deacetylse_dom"/>
</dbReference>
<dbReference type="PANTHER" id="PTHR10625:SF14">
    <property type="entry name" value="HISTONE DEACETYLASE 8"/>
    <property type="match status" value="1"/>
</dbReference>
<evidence type="ECO:0000256" key="21">
    <source>
        <dbReference type="ARBA" id="ARBA00049416"/>
    </source>
</evidence>
<comment type="subcellular location">
    <subcellularLocation>
        <location evidence="3">Chromosome</location>
    </subcellularLocation>
    <subcellularLocation>
        <location evidence="4">Cytoplasm</location>
    </subcellularLocation>
    <subcellularLocation>
        <location evidence="2">Nucleus</location>
    </subcellularLocation>
</comment>
<feature type="binding site" evidence="24">
    <location>
        <position position="170"/>
    </location>
    <ligand>
        <name>a divalent metal cation</name>
        <dbReference type="ChEBI" id="CHEBI:60240"/>
    </ligand>
</feature>
<evidence type="ECO:0000256" key="3">
    <source>
        <dbReference type="ARBA" id="ARBA00004286"/>
    </source>
</evidence>
<evidence type="ECO:0000256" key="8">
    <source>
        <dbReference type="ARBA" id="ARBA00022490"/>
    </source>
</evidence>
<evidence type="ECO:0000256" key="18">
    <source>
        <dbReference type="ARBA" id="ARBA00042783"/>
    </source>
</evidence>
<keyword evidence="27" id="KW-1185">Reference proteome</keyword>
<dbReference type="AlphaFoldDB" id="A0A8J9XZV7"/>
<evidence type="ECO:0000256" key="4">
    <source>
        <dbReference type="ARBA" id="ARBA00004496"/>
    </source>
</evidence>
<evidence type="ECO:0000256" key="2">
    <source>
        <dbReference type="ARBA" id="ARBA00004123"/>
    </source>
</evidence>
<feature type="binding site" evidence="24">
    <location>
        <position position="172"/>
    </location>
    <ligand>
        <name>a divalent metal cation</name>
        <dbReference type="ChEBI" id="CHEBI:60240"/>
    </ligand>
</feature>
<sequence>MNKKRTAYVWEQTLIEHCDRLPAVIGRASMVHDLISAYGLLKNIKVIKSIPATNSDLKLFHSDLYLDHLKTFNHVSDDFMPSAEDEEYGIGYDCPPVSDMYNIISTIAGSSLTAAKCLLLDIADVVINWCGGWHHAHRFGAEGFCYVNDIVIAIEKLRLKFPKILYIDMDIHHGNGVQDAYNISKSVFTLSFHKYEPGFYPGTGSLDDIGTLNGKGFVCNIPLHACYSDKTFKYTFDSIFSMVYSYFVPDAIVVQCGADALARDPHGGAGLTLDGYQSCIRSVINKSKPTLLLGGGGYNISNTAKLWASLTALVTDIKLDNNIPEHHFWPKYGPDYTLTVQPLLAKDLNTKEYIENCISIVGGNLRNFLESNEIEENAEPCAKKRKVEIEANDVKIHSMLKSKLNFKSEQNNKSKDPYEFLDY</sequence>
<keyword evidence="7" id="KW-0158">Chromosome</keyword>
<dbReference type="Pfam" id="PF00850">
    <property type="entry name" value="Hist_deacetyl"/>
    <property type="match status" value="1"/>
</dbReference>
<dbReference type="GO" id="GO:0141221">
    <property type="term" value="F:histone deacetylase activity, hydrolytic mechanism"/>
    <property type="evidence" value="ECO:0007669"/>
    <property type="project" value="UniProtKB-EC"/>
</dbReference>
<evidence type="ECO:0000256" key="20">
    <source>
        <dbReference type="ARBA" id="ARBA00049193"/>
    </source>
</evidence>
<keyword evidence="8" id="KW-0963">Cytoplasm</keyword>
<evidence type="ECO:0000256" key="12">
    <source>
        <dbReference type="ARBA" id="ARBA00022853"/>
    </source>
</evidence>
<keyword evidence="13" id="KW-0805">Transcription regulation</keyword>
<evidence type="ECO:0000256" key="6">
    <source>
        <dbReference type="ARBA" id="ARBA00012111"/>
    </source>
</evidence>
<keyword evidence="14" id="KW-0804">Transcription</keyword>
<dbReference type="PRINTS" id="PR01270">
    <property type="entry name" value="HDASUPER"/>
</dbReference>
<dbReference type="Proteomes" id="UP000838878">
    <property type="component" value="Chromosome 1"/>
</dbReference>
<dbReference type="EC" id="3.5.1.98" evidence="6"/>
<dbReference type="SUPFAM" id="SSF52768">
    <property type="entry name" value="Arginase/deacetylase"/>
    <property type="match status" value="1"/>
</dbReference>
<dbReference type="GO" id="GO:0005694">
    <property type="term" value="C:chromosome"/>
    <property type="evidence" value="ECO:0007669"/>
    <property type="project" value="UniProtKB-SubCell"/>
</dbReference>
<evidence type="ECO:0000313" key="27">
    <source>
        <dbReference type="Proteomes" id="UP000838878"/>
    </source>
</evidence>
<keyword evidence="15" id="KW-0539">Nucleus</keyword>
<comment type="catalytic activity">
    <reaction evidence="21">
        <text>N(6)-acetyl-L-lysyl-[histone] + H2O = L-lysyl-[histone] + acetate</text>
        <dbReference type="Rhea" id="RHEA:58196"/>
        <dbReference type="Rhea" id="RHEA-COMP:9845"/>
        <dbReference type="Rhea" id="RHEA-COMP:11338"/>
        <dbReference type="ChEBI" id="CHEBI:15377"/>
        <dbReference type="ChEBI" id="CHEBI:29969"/>
        <dbReference type="ChEBI" id="CHEBI:30089"/>
        <dbReference type="ChEBI" id="CHEBI:61930"/>
        <dbReference type="EC" id="3.5.1.98"/>
    </reaction>
    <physiologicalReaction direction="left-to-right" evidence="21">
        <dbReference type="Rhea" id="RHEA:58197"/>
    </physiologicalReaction>
</comment>
<feature type="binding site" evidence="23">
    <location>
        <position position="143"/>
    </location>
    <ligand>
        <name>substrate</name>
    </ligand>
</feature>
<dbReference type="PIRSF" id="PIRSF037913">
    <property type="entry name" value="His_deacetylse_1"/>
    <property type="match status" value="1"/>
</dbReference>
<dbReference type="GO" id="GO:0031507">
    <property type="term" value="P:heterochromatin formation"/>
    <property type="evidence" value="ECO:0007669"/>
    <property type="project" value="TreeGrafter"/>
</dbReference>
<evidence type="ECO:0000256" key="16">
    <source>
        <dbReference type="ARBA" id="ARBA00040347"/>
    </source>
</evidence>
<evidence type="ECO:0000256" key="14">
    <source>
        <dbReference type="ARBA" id="ARBA00023163"/>
    </source>
</evidence>
<evidence type="ECO:0000256" key="1">
    <source>
        <dbReference type="ARBA" id="ARBA00001968"/>
    </source>
</evidence>
<comment type="catalytic activity">
    <reaction evidence="19">
        <text>N(6)-acetyl-L-lysyl-[protein] + H2O = L-lysyl-[protein] + acetate</text>
        <dbReference type="Rhea" id="RHEA:58108"/>
        <dbReference type="Rhea" id="RHEA-COMP:9752"/>
        <dbReference type="Rhea" id="RHEA-COMP:10731"/>
        <dbReference type="ChEBI" id="CHEBI:15377"/>
        <dbReference type="ChEBI" id="CHEBI:29969"/>
        <dbReference type="ChEBI" id="CHEBI:30089"/>
        <dbReference type="ChEBI" id="CHEBI:61930"/>
    </reaction>
    <physiologicalReaction direction="left-to-right" evidence="19">
        <dbReference type="Rhea" id="RHEA:58109"/>
    </physiologicalReaction>
</comment>
<keyword evidence="10 24" id="KW-0479">Metal-binding</keyword>
<dbReference type="PANTHER" id="PTHR10625">
    <property type="entry name" value="HISTONE DEACETYLASE HDAC1-RELATED"/>
    <property type="match status" value="1"/>
</dbReference>
<dbReference type="GO" id="GO:0005634">
    <property type="term" value="C:nucleus"/>
    <property type="evidence" value="ECO:0007669"/>
    <property type="project" value="UniProtKB-SubCell"/>
</dbReference>
<feature type="active site" description="Proton acceptor" evidence="22">
    <location>
        <position position="135"/>
    </location>
</feature>
<feature type="domain" description="Histone deacetylase" evidence="25">
    <location>
        <begin position="25"/>
        <end position="312"/>
    </location>
</feature>
<dbReference type="InterPro" id="IPR023696">
    <property type="entry name" value="Ureohydrolase_dom_sf"/>
</dbReference>
<comment type="catalytic activity">
    <reaction evidence="20">
        <text>N(6)-(2E)-butenoyl-L-lysyl-[protein] + H2O = (2E)-2-butenoate + L-lysyl-[protein]</text>
        <dbReference type="Rhea" id="RHEA:69172"/>
        <dbReference type="Rhea" id="RHEA-COMP:9752"/>
        <dbReference type="Rhea" id="RHEA-COMP:13707"/>
        <dbReference type="ChEBI" id="CHEBI:15377"/>
        <dbReference type="ChEBI" id="CHEBI:29969"/>
        <dbReference type="ChEBI" id="CHEBI:35899"/>
        <dbReference type="ChEBI" id="CHEBI:137954"/>
    </reaction>
    <physiologicalReaction direction="left-to-right" evidence="20">
        <dbReference type="Rhea" id="RHEA:69173"/>
    </physiologicalReaction>
</comment>
<dbReference type="OrthoDB" id="73273at2759"/>
<evidence type="ECO:0000256" key="7">
    <source>
        <dbReference type="ARBA" id="ARBA00022454"/>
    </source>
</evidence>
<feature type="non-terminal residue" evidence="26">
    <location>
        <position position="423"/>
    </location>
</feature>
<accession>A0A8J9XZV7</accession>
<dbReference type="PRINTS" id="PR01271">
    <property type="entry name" value="HISDACETLASE"/>
</dbReference>
<evidence type="ECO:0000256" key="15">
    <source>
        <dbReference type="ARBA" id="ARBA00023242"/>
    </source>
</evidence>
<comment type="cofactor">
    <cofactor evidence="1">
        <name>a divalent metal cation</name>
        <dbReference type="ChEBI" id="CHEBI:60240"/>
    </cofactor>
</comment>
<evidence type="ECO:0000256" key="19">
    <source>
        <dbReference type="ARBA" id="ARBA00049136"/>
    </source>
</evidence>
<evidence type="ECO:0000256" key="17">
    <source>
        <dbReference type="ARBA" id="ARBA00041964"/>
    </source>
</evidence>
<evidence type="ECO:0000256" key="24">
    <source>
        <dbReference type="PIRSR" id="PIRSR037913-3"/>
    </source>
</evidence>
<evidence type="ECO:0000313" key="26">
    <source>
        <dbReference type="EMBL" id="CAH0713769.1"/>
    </source>
</evidence>
<feature type="binding site" evidence="23">
    <location>
        <position position="93"/>
    </location>
    <ligand>
        <name>substrate</name>
    </ligand>
</feature>
<reference evidence="26" key="1">
    <citation type="submission" date="2021-12" db="EMBL/GenBank/DDBJ databases">
        <authorList>
            <person name="Martin H S."/>
        </authorList>
    </citation>
    <scope>NUCLEOTIDE SEQUENCE</scope>
</reference>
<evidence type="ECO:0000256" key="13">
    <source>
        <dbReference type="ARBA" id="ARBA00023015"/>
    </source>
</evidence>